<keyword evidence="1" id="KW-0853">WD repeat</keyword>
<name>X6PBX7_RETFI</name>
<dbReference type="Gene3D" id="2.130.10.10">
    <property type="entry name" value="YVTN repeat-like/Quinoprotein amine dehydrogenase"/>
    <property type="match status" value="1"/>
</dbReference>
<dbReference type="Proteomes" id="UP000023152">
    <property type="component" value="Unassembled WGS sequence"/>
</dbReference>
<organism evidence="2 3">
    <name type="scientific">Reticulomyxa filosa</name>
    <dbReference type="NCBI Taxonomy" id="46433"/>
    <lineage>
        <taxon>Eukaryota</taxon>
        <taxon>Sar</taxon>
        <taxon>Rhizaria</taxon>
        <taxon>Retaria</taxon>
        <taxon>Foraminifera</taxon>
        <taxon>Monothalamids</taxon>
        <taxon>Reticulomyxidae</taxon>
        <taxon>Reticulomyxa</taxon>
    </lineage>
</organism>
<feature type="repeat" description="WD" evidence="1">
    <location>
        <begin position="19"/>
        <end position="62"/>
    </location>
</feature>
<evidence type="ECO:0000256" key="1">
    <source>
        <dbReference type="PROSITE-ProRule" id="PRU00221"/>
    </source>
</evidence>
<comment type="caution">
    <text evidence="2">The sequence shown here is derived from an EMBL/GenBank/DDBJ whole genome shotgun (WGS) entry which is preliminary data.</text>
</comment>
<sequence length="155" mass="18340">MVNLLHRVQQIIQFEYGILKGHTNAVYDIKYFQDGQTIVSCSNDNDNTIRLWNVELGTSIQILKQNNCMCLDVSQKMKHFDQITNLSSTNCFSIFYFSFCLSKLLKNNFIFNIKKDYIMIFFYLLFKPNKKILTPKKSQQNGKNNDFFKLYKKKS</sequence>
<proteinExistence type="predicted"/>
<protein>
    <submittedName>
        <fullName evidence="2">WD repeat-containing protein</fullName>
    </submittedName>
</protein>
<dbReference type="EMBL" id="ASPP01001411">
    <property type="protein sequence ID" value="ETO35681.1"/>
    <property type="molecule type" value="Genomic_DNA"/>
</dbReference>
<dbReference type="AlphaFoldDB" id="X6PBX7"/>
<reference evidence="2 3" key="1">
    <citation type="journal article" date="2013" name="Curr. Biol.">
        <title>The Genome of the Foraminiferan Reticulomyxa filosa.</title>
        <authorList>
            <person name="Glockner G."/>
            <person name="Hulsmann N."/>
            <person name="Schleicher M."/>
            <person name="Noegel A.A."/>
            <person name="Eichinger L."/>
            <person name="Gallinger C."/>
            <person name="Pawlowski J."/>
            <person name="Sierra R."/>
            <person name="Euteneuer U."/>
            <person name="Pillet L."/>
            <person name="Moustafa A."/>
            <person name="Platzer M."/>
            <person name="Groth M."/>
            <person name="Szafranski K."/>
            <person name="Schliwa M."/>
        </authorList>
    </citation>
    <scope>NUCLEOTIDE SEQUENCE [LARGE SCALE GENOMIC DNA]</scope>
</reference>
<evidence type="ECO:0000313" key="2">
    <source>
        <dbReference type="EMBL" id="ETO35681.1"/>
    </source>
</evidence>
<dbReference type="InterPro" id="IPR036322">
    <property type="entry name" value="WD40_repeat_dom_sf"/>
</dbReference>
<dbReference type="InterPro" id="IPR001680">
    <property type="entry name" value="WD40_rpt"/>
</dbReference>
<dbReference type="PROSITE" id="PS50082">
    <property type="entry name" value="WD_REPEATS_2"/>
    <property type="match status" value="1"/>
</dbReference>
<dbReference type="InterPro" id="IPR015943">
    <property type="entry name" value="WD40/YVTN_repeat-like_dom_sf"/>
</dbReference>
<keyword evidence="3" id="KW-1185">Reference proteome</keyword>
<dbReference type="SMART" id="SM00320">
    <property type="entry name" value="WD40"/>
    <property type="match status" value="1"/>
</dbReference>
<evidence type="ECO:0000313" key="3">
    <source>
        <dbReference type="Proteomes" id="UP000023152"/>
    </source>
</evidence>
<dbReference type="Pfam" id="PF00400">
    <property type="entry name" value="WD40"/>
    <property type="match status" value="1"/>
</dbReference>
<accession>X6PBX7</accession>
<gene>
    <name evidence="2" type="ORF">RFI_01381</name>
</gene>
<dbReference type="SUPFAM" id="SSF50978">
    <property type="entry name" value="WD40 repeat-like"/>
    <property type="match status" value="1"/>
</dbReference>